<comment type="subunit">
    <text evidence="2">Tetramer of two alpha and two beta chains.</text>
</comment>
<sequence length="271" mass="28147">MSDMFPRPPGLAVFLNAGDPPFDVLEDIADMLDDHEVDVLELGVPFPDSISDGPVIRRSADRALAAGTDLQDALAFVERSRSRHRHLRVVVLADWAHTVRPRSMARVVTAIAESGAAGALLHGAPPRVRPDFYDRAGAAGLPVVTTCYASSSPEVVAEAAAHASAYVYLVTHYGPSGAGPAPDPGALRAPVDALRALTGAPIAAGFGVRTAADVERVHAAGADAAVVGSTVVARAEASFTGGGDVVADLATLVSDLRPNHRPRSLRPVPHF</sequence>
<dbReference type="InterPro" id="IPR013785">
    <property type="entry name" value="Aldolase_TIM"/>
</dbReference>
<dbReference type="Pfam" id="PF00290">
    <property type="entry name" value="Trp_syntA"/>
    <property type="match status" value="1"/>
</dbReference>
<keyword evidence="5" id="KW-0822">Tryptophan biosynthesis</keyword>
<evidence type="ECO:0000256" key="2">
    <source>
        <dbReference type="ARBA" id="ARBA00011270"/>
    </source>
</evidence>
<evidence type="ECO:0000256" key="9">
    <source>
        <dbReference type="RuleBase" id="RU003662"/>
    </source>
</evidence>
<evidence type="ECO:0000313" key="10">
    <source>
        <dbReference type="EMBL" id="GAA4205266.1"/>
    </source>
</evidence>
<evidence type="ECO:0000256" key="5">
    <source>
        <dbReference type="ARBA" id="ARBA00022822"/>
    </source>
</evidence>
<proteinExistence type="inferred from homology"/>
<keyword evidence="7" id="KW-0456">Lyase</keyword>
<dbReference type="InterPro" id="IPR002028">
    <property type="entry name" value="Trp_synthase_suA"/>
</dbReference>
<accession>A0ABP8BF15</accession>
<evidence type="ECO:0000256" key="6">
    <source>
        <dbReference type="ARBA" id="ARBA00023141"/>
    </source>
</evidence>
<dbReference type="InterPro" id="IPR011060">
    <property type="entry name" value="RibuloseP-bd_barrel"/>
</dbReference>
<evidence type="ECO:0000256" key="8">
    <source>
        <dbReference type="ARBA" id="ARBA00049047"/>
    </source>
</evidence>
<dbReference type="EC" id="4.2.1.20" evidence="3"/>
<reference evidence="11" key="1">
    <citation type="journal article" date="2019" name="Int. J. Syst. Evol. Microbiol.">
        <title>The Global Catalogue of Microorganisms (GCM) 10K type strain sequencing project: providing services to taxonomists for standard genome sequencing and annotation.</title>
        <authorList>
            <consortium name="The Broad Institute Genomics Platform"/>
            <consortium name="The Broad Institute Genome Sequencing Center for Infectious Disease"/>
            <person name="Wu L."/>
            <person name="Ma J."/>
        </authorList>
    </citation>
    <scope>NUCLEOTIDE SEQUENCE [LARGE SCALE GENOMIC DNA]</scope>
    <source>
        <strain evidence="11">JCM 17388</strain>
    </source>
</reference>
<dbReference type="SUPFAM" id="SSF51366">
    <property type="entry name" value="Ribulose-phoshate binding barrel"/>
    <property type="match status" value="1"/>
</dbReference>
<keyword evidence="6" id="KW-0057">Aromatic amino acid biosynthesis</keyword>
<dbReference type="Gene3D" id="3.20.20.70">
    <property type="entry name" value="Aldolase class I"/>
    <property type="match status" value="1"/>
</dbReference>
<evidence type="ECO:0000256" key="7">
    <source>
        <dbReference type="ARBA" id="ARBA00023239"/>
    </source>
</evidence>
<gene>
    <name evidence="10" type="primary">trpA_2</name>
    <name evidence="10" type="ORF">GCM10022252_65570</name>
</gene>
<keyword evidence="11" id="KW-1185">Reference proteome</keyword>
<comment type="similarity">
    <text evidence="9">Belongs to the TrpA family.</text>
</comment>
<keyword evidence="4" id="KW-0028">Amino-acid biosynthesis</keyword>
<evidence type="ECO:0000256" key="3">
    <source>
        <dbReference type="ARBA" id="ARBA00012043"/>
    </source>
</evidence>
<name>A0ABP8BF15_9ACTN</name>
<dbReference type="EMBL" id="BAABAQ010000014">
    <property type="protein sequence ID" value="GAA4205266.1"/>
    <property type="molecule type" value="Genomic_DNA"/>
</dbReference>
<protein>
    <recommendedName>
        <fullName evidence="3">tryptophan synthase</fullName>
        <ecNumber evidence="3">4.2.1.20</ecNumber>
    </recommendedName>
</protein>
<dbReference type="Proteomes" id="UP001501251">
    <property type="component" value="Unassembled WGS sequence"/>
</dbReference>
<evidence type="ECO:0000313" key="11">
    <source>
        <dbReference type="Proteomes" id="UP001501251"/>
    </source>
</evidence>
<evidence type="ECO:0000256" key="1">
    <source>
        <dbReference type="ARBA" id="ARBA00004733"/>
    </source>
</evidence>
<dbReference type="PANTHER" id="PTHR43406">
    <property type="entry name" value="TRYPTOPHAN SYNTHASE, ALPHA CHAIN"/>
    <property type="match status" value="1"/>
</dbReference>
<comment type="pathway">
    <text evidence="1">Amino-acid biosynthesis; L-tryptophan biosynthesis; L-tryptophan from chorismate: step 5/5.</text>
</comment>
<comment type="caution">
    <text evidence="10">The sequence shown here is derived from an EMBL/GenBank/DDBJ whole genome shotgun (WGS) entry which is preliminary data.</text>
</comment>
<comment type="catalytic activity">
    <reaction evidence="8">
        <text>(1S,2R)-1-C-(indol-3-yl)glycerol 3-phosphate + L-serine = D-glyceraldehyde 3-phosphate + L-tryptophan + H2O</text>
        <dbReference type="Rhea" id="RHEA:10532"/>
        <dbReference type="ChEBI" id="CHEBI:15377"/>
        <dbReference type="ChEBI" id="CHEBI:33384"/>
        <dbReference type="ChEBI" id="CHEBI:57912"/>
        <dbReference type="ChEBI" id="CHEBI:58866"/>
        <dbReference type="ChEBI" id="CHEBI:59776"/>
        <dbReference type="EC" id="4.2.1.20"/>
    </reaction>
</comment>
<evidence type="ECO:0000256" key="4">
    <source>
        <dbReference type="ARBA" id="ARBA00022605"/>
    </source>
</evidence>
<organism evidence="10 11">
    <name type="scientific">Streptosporangium oxazolinicum</name>
    <dbReference type="NCBI Taxonomy" id="909287"/>
    <lineage>
        <taxon>Bacteria</taxon>
        <taxon>Bacillati</taxon>
        <taxon>Actinomycetota</taxon>
        <taxon>Actinomycetes</taxon>
        <taxon>Streptosporangiales</taxon>
        <taxon>Streptosporangiaceae</taxon>
        <taxon>Streptosporangium</taxon>
    </lineage>
</organism>
<dbReference type="PANTHER" id="PTHR43406:SF1">
    <property type="entry name" value="TRYPTOPHAN SYNTHASE ALPHA CHAIN, CHLOROPLASTIC"/>
    <property type="match status" value="1"/>
</dbReference>
<dbReference type="NCBIfam" id="TIGR00262">
    <property type="entry name" value="trpA"/>
    <property type="match status" value="1"/>
</dbReference>